<dbReference type="PANTHER" id="PTHR15549">
    <property type="entry name" value="PAIRED IMMUNOGLOBULIN-LIKE TYPE 2 RECEPTOR"/>
    <property type="match status" value="1"/>
</dbReference>
<evidence type="ECO:0000313" key="7">
    <source>
        <dbReference type="EMBL" id="GJJ15947.1"/>
    </source>
</evidence>
<evidence type="ECO:0000256" key="4">
    <source>
        <dbReference type="ARBA" id="ARBA00023136"/>
    </source>
</evidence>
<evidence type="ECO:0000256" key="1">
    <source>
        <dbReference type="ARBA" id="ARBA00004167"/>
    </source>
</evidence>
<evidence type="ECO:0000256" key="5">
    <source>
        <dbReference type="SAM" id="MobiDB-lite"/>
    </source>
</evidence>
<gene>
    <name evidence="7" type="ORF">Clacol_010226</name>
</gene>
<reference evidence="7" key="1">
    <citation type="submission" date="2021-10" db="EMBL/GenBank/DDBJ databases">
        <title>De novo Genome Assembly of Clathrus columnatus (Basidiomycota, Fungi) Using Illumina and Nanopore Sequence Data.</title>
        <authorList>
            <person name="Ogiso-Tanaka E."/>
            <person name="Itagaki H."/>
            <person name="Hosoya T."/>
            <person name="Hosaka K."/>
        </authorList>
    </citation>
    <scope>NUCLEOTIDE SEQUENCE</scope>
    <source>
        <strain evidence="7">MO-923</strain>
    </source>
</reference>
<keyword evidence="8" id="KW-1185">Reference proteome</keyword>
<sequence>MSTEHRAILLKNDDPSIKYVGDWTTAQANTVNSAGTLGQAFSPTLHSIKTTGSSINVFGTENITGFGTTTPDPTWQCVVDGIGILPPNINRFEENNLQLCGVDELFDGSHELVVNVTSNGTPFYLDYLEYRSSPNVSRENAIIFIDNMDPAIDYISGWGSIGGSLNDNQTADPNSLVNVTFVGIQLSWYGFNPSQVTPHNASSGEYSIDGQSFQFEIPNLTPGAAAVFNQIVFTTPPLEMGNHVLSTRYTGMPNQTPLTLNYLIVTNGSSSSSSPTGSNGGSNPTSSNGGSTGNASEKNKNLSTNVGAIVGGVVGSIVGVVIVIALLFILRKFYRRRRRENPSHNIVPFVRTQDSRPSTLLKTSEIPTKQIQAATTLTSQPVSTVTRSTTVVDQHSDSDSAHSISHLPQTDPSIARNLISNETSSQSQPLAQTAPVAPLHPVQHQDSGIRLPLSVVREIEIPPSYTER</sequence>
<dbReference type="Gene3D" id="2.60.120.260">
    <property type="entry name" value="Galactose-binding domain-like"/>
    <property type="match status" value="1"/>
</dbReference>
<name>A0AAV5AMP3_9AGAM</name>
<dbReference type="GO" id="GO:0016020">
    <property type="term" value="C:membrane"/>
    <property type="evidence" value="ECO:0007669"/>
    <property type="project" value="UniProtKB-SubCell"/>
</dbReference>
<organism evidence="7 8">
    <name type="scientific">Clathrus columnatus</name>
    <dbReference type="NCBI Taxonomy" id="1419009"/>
    <lineage>
        <taxon>Eukaryota</taxon>
        <taxon>Fungi</taxon>
        <taxon>Dikarya</taxon>
        <taxon>Basidiomycota</taxon>
        <taxon>Agaricomycotina</taxon>
        <taxon>Agaricomycetes</taxon>
        <taxon>Phallomycetidae</taxon>
        <taxon>Phallales</taxon>
        <taxon>Clathraceae</taxon>
        <taxon>Clathrus</taxon>
    </lineage>
</organism>
<evidence type="ECO:0000256" key="3">
    <source>
        <dbReference type="ARBA" id="ARBA00022989"/>
    </source>
</evidence>
<proteinExistence type="predicted"/>
<accession>A0AAV5AMP3</accession>
<evidence type="ECO:0000256" key="6">
    <source>
        <dbReference type="SAM" id="Phobius"/>
    </source>
</evidence>
<feature type="compositionally biased region" description="Low complexity" evidence="5">
    <location>
        <begin position="269"/>
        <end position="289"/>
    </location>
</feature>
<dbReference type="EMBL" id="BPWL01000011">
    <property type="protein sequence ID" value="GJJ15947.1"/>
    <property type="molecule type" value="Genomic_DNA"/>
</dbReference>
<protein>
    <recommendedName>
        <fullName evidence="9">Peptidase A1 domain-containing protein</fullName>
    </recommendedName>
</protein>
<dbReference type="GO" id="GO:0071944">
    <property type="term" value="C:cell periphery"/>
    <property type="evidence" value="ECO:0007669"/>
    <property type="project" value="UniProtKB-ARBA"/>
</dbReference>
<keyword evidence="2 6" id="KW-0812">Transmembrane</keyword>
<dbReference type="InterPro" id="IPR051694">
    <property type="entry name" value="Immunoregulatory_rcpt-like"/>
</dbReference>
<dbReference type="Proteomes" id="UP001050691">
    <property type="component" value="Unassembled WGS sequence"/>
</dbReference>
<dbReference type="AlphaFoldDB" id="A0AAV5AMP3"/>
<keyword evidence="3 6" id="KW-1133">Transmembrane helix</keyword>
<dbReference type="PANTHER" id="PTHR15549:SF30">
    <property type="entry name" value="MID2 DOMAIN-CONTAINING PROTEIN"/>
    <property type="match status" value="1"/>
</dbReference>
<evidence type="ECO:0008006" key="9">
    <source>
        <dbReference type="Google" id="ProtNLM"/>
    </source>
</evidence>
<evidence type="ECO:0000256" key="2">
    <source>
        <dbReference type="ARBA" id="ARBA00022692"/>
    </source>
</evidence>
<evidence type="ECO:0000313" key="8">
    <source>
        <dbReference type="Proteomes" id="UP001050691"/>
    </source>
</evidence>
<feature type="region of interest" description="Disordered" evidence="5">
    <location>
        <begin position="269"/>
        <end position="298"/>
    </location>
</feature>
<feature type="transmembrane region" description="Helical" evidence="6">
    <location>
        <begin position="306"/>
        <end position="330"/>
    </location>
</feature>
<keyword evidence="4 6" id="KW-0472">Membrane</keyword>
<comment type="subcellular location">
    <subcellularLocation>
        <location evidence="1">Membrane</location>
        <topology evidence="1">Single-pass membrane protein</topology>
    </subcellularLocation>
</comment>
<comment type="caution">
    <text evidence="7">The sequence shown here is derived from an EMBL/GenBank/DDBJ whole genome shotgun (WGS) entry which is preliminary data.</text>
</comment>